<gene>
    <name evidence="7" type="ORF">HPB52_010982</name>
</gene>
<feature type="binding site" evidence="5">
    <location>
        <position position="31"/>
    </location>
    <ligand>
        <name>Mg(2+)</name>
        <dbReference type="ChEBI" id="CHEBI:18420"/>
    </ligand>
</feature>
<dbReference type="PANTHER" id="PTHR11711">
    <property type="entry name" value="ADP RIBOSYLATION FACTOR-RELATED"/>
    <property type="match status" value="1"/>
</dbReference>
<dbReference type="Gene3D" id="3.80.10.10">
    <property type="entry name" value="Ribonuclease Inhibitor"/>
    <property type="match status" value="1"/>
</dbReference>
<dbReference type="InterPro" id="IPR024156">
    <property type="entry name" value="Small_GTPase_ARF"/>
</dbReference>
<dbReference type="PROSITE" id="PS50181">
    <property type="entry name" value="FBOX"/>
    <property type="match status" value="1"/>
</dbReference>
<dbReference type="InterPro" id="IPR001810">
    <property type="entry name" value="F-box_dom"/>
</dbReference>
<dbReference type="Gene3D" id="1.20.1280.50">
    <property type="match status" value="1"/>
</dbReference>
<name>A0A9D4Q0E6_RHISA</name>
<dbReference type="InterPro" id="IPR006553">
    <property type="entry name" value="Leu-rich_rpt_Cys-con_subtyp"/>
</dbReference>
<evidence type="ECO:0000256" key="5">
    <source>
        <dbReference type="PIRSR" id="PIRSR606689-2"/>
    </source>
</evidence>
<dbReference type="Pfam" id="PF00025">
    <property type="entry name" value="Arf"/>
    <property type="match status" value="1"/>
</dbReference>
<reference evidence="7" key="1">
    <citation type="journal article" date="2020" name="Cell">
        <title>Large-Scale Comparative Analyses of Tick Genomes Elucidate Their Genetic Diversity and Vector Capacities.</title>
        <authorList>
            <consortium name="Tick Genome and Microbiome Consortium (TIGMIC)"/>
            <person name="Jia N."/>
            <person name="Wang J."/>
            <person name="Shi W."/>
            <person name="Du L."/>
            <person name="Sun Y."/>
            <person name="Zhan W."/>
            <person name="Jiang J.F."/>
            <person name="Wang Q."/>
            <person name="Zhang B."/>
            <person name="Ji P."/>
            <person name="Bell-Sakyi L."/>
            <person name="Cui X.M."/>
            <person name="Yuan T.T."/>
            <person name="Jiang B.G."/>
            <person name="Yang W.F."/>
            <person name="Lam T.T."/>
            <person name="Chang Q.C."/>
            <person name="Ding S.J."/>
            <person name="Wang X.J."/>
            <person name="Zhu J.G."/>
            <person name="Ruan X.D."/>
            <person name="Zhao L."/>
            <person name="Wei J.T."/>
            <person name="Ye R.Z."/>
            <person name="Que T.C."/>
            <person name="Du C.H."/>
            <person name="Zhou Y.H."/>
            <person name="Cheng J.X."/>
            <person name="Dai P.F."/>
            <person name="Guo W.B."/>
            <person name="Han X.H."/>
            <person name="Huang E.J."/>
            <person name="Li L.F."/>
            <person name="Wei W."/>
            <person name="Gao Y.C."/>
            <person name="Liu J.Z."/>
            <person name="Shao H.Z."/>
            <person name="Wang X."/>
            <person name="Wang C.C."/>
            <person name="Yang T.C."/>
            <person name="Huo Q.B."/>
            <person name="Li W."/>
            <person name="Chen H.Y."/>
            <person name="Chen S.E."/>
            <person name="Zhou L.G."/>
            <person name="Ni X.B."/>
            <person name="Tian J.H."/>
            <person name="Sheng Y."/>
            <person name="Liu T."/>
            <person name="Pan Y.S."/>
            <person name="Xia L.Y."/>
            <person name="Li J."/>
            <person name="Zhao F."/>
            <person name="Cao W.C."/>
        </authorList>
    </citation>
    <scope>NUCLEOTIDE SEQUENCE</scope>
    <source>
        <strain evidence="7">Rsan-2018</strain>
    </source>
</reference>
<dbReference type="InterPro" id="IPR006689">
    <property type="entry name" value="Small_GTPase_ARF/SAR"/>
</dbReference>
<dbReference type="SUPFAM" id="SSF52047">
    <property type="entry name" value="RNI-like"/>
    <property type="match status" value="1"/>
</dbReference>
<keyword evidence="3 4" id="KW-0342">GTP-binding</keyword>
<dbReference type="Pfam" id="PF25372">
    <property type="entry name" value="DUF7885"/>
    <property type="match status" value="1"/>
</dbReference>
<keyword evidence="2" id="KW-0833">Ubl conjugation pathway</keyword>
<evidence type="ECO:0000256" key="1">
    <source>
        <dbReference type="ARBA" id="ARBA00022741"/>
    </source>
</evidence>
<accession>A0A9D4Q0E6</accession>
<dbReference type="SMART" id="SM00256">
    <property type="entry name" value="FBOX"/>
    <property type="match status" value="1"/>
</dbReference>
<evidence type="ECO:0000256" key="2">
    <source>
        <dbReference type="ARBA" id="ARBA00022786"/>
    </source>
</evidence>
<evidence type="ECO:0000259" key="6">
    <source>
        <dbReference type="PROSITE" id="PS50181"/>
    </source>
</evidence>
<evidence type="ECO:0000256" key="3">
    <source>
        <dbReference type="ARBA" id="ARBA00023134"/>
    </source>
</evidence>
<dbReference type="SMART" id="SM00177">
    <property type="entry name" value="ARF"/>
    <property type="match status" value="1"/>
</dbReference>
<dbReference type="Proteomes" id="UP000821837">
    <property type="component" value="Chromosome 3"/>
</dbReference>
<dbReference type="AlphaFoldDB" id="A0A9D4Q0E6"/>
<organism evidence="7 8">
    <name type="scientific">Rhipicephalus sanguineus</name>
    <name type="common">Brown dog tick</name>
    <name type="synonym">Ixodes sanguineus</name>
    <dbReference type="NCBI Taxonomy" id="34632"/>
    <lineage>
        <taxon>Eukaryota</taxon>
        <taxon>Metazoa</taxon>
        <taxon>Ecdysozoa</taxon>
        <taxon>Arthropoda</taxon>
        <taxon>Chelicerata</taxon>
        <taxon>Arachnida</taxon>
        <taxon>Acari</taxon>
        <taxon>Parasitiformes</taxon>
        <taxon>Ixodida</taxon>
        <taxon>Ixodoidea</taxon>
        <taxon>Ixodidae</taxon>
        <taxon>Rhipicephalinae</taxon>
        <taxon>Rhipicephalus</taxon>
        <taxon>Rhipicephalus</taxon>
    </lineage>
</organism>
<dbReference type="FunFam" id="3.40.50.300:FF:006129">
    <property type="entry name" value="Protein Wnt"/>
    <property type="match status" value="1"/>
</dbReference>
<feature type="domain" description="F-box" evidence="6">
    <location>
        <begin position="286"/>
        <end position="332"/>
    </location>
</feature>
<keyword evidence="8" id="KW-1185">Reference proteome</keyword>
<feature type="binding site" evidence="4">
    <location>
        <begin position="24"/>
        <end position="31"/>
    </location>
    <ligand>
        <name>GTP</name>
        <dbReference type="ChEBI" id="CHEBI:37565"/>
    </ligand>
</feature>
<dbReference type="VEuPathDB" id="VectorBase:RSAN_046311"/>
<feature type="binding site" evidence="5">
    <location>
        <position position="48"/>
    </location>
    <ligand>
        <name>Mg(2+)</name>
        <dbReference type="ChEBI" id="CHEBI:18420"/>
    </ligand>
</feature>
<evidence type="ECO:0000313" key="7">
    <source>
        <dbReference type="EMBL" id="KAH7961642.1"/>
    </source>
</evidence>
<dbReference type="Pfam" id="PF12937">
    <property type="entry name" value="F-box-like"/>
    <property type="match status" value="1"/>
</dbReference>
<dbReference type="EMBL" id="JABSTV010001249">
    <property type="protein sequence ID" value="KAH7961642.1"/>
    <property type="molecule type" value="Genomic_DNA"/>
</dbReference>
<protein>
    <recommendedName>
        <fullName evidence="6">F-box domain-containing protein</fullName>
    </recommendedName>
</protein>
<dbReference type="GO" id="GO:0046872">
    <property type="term" value="F:metal ion binding"/>
    <property type="evidence" value="ECO:0007669"/>
    <property type="project" value="UniProtKB-KW"/>
</dbReference>
<dbReference type="CDD" id="cd22117">
    <property type="entry name" value="F-box_FBXL4"/>
    <property type="match status" value="1"/>
</dbReference>
<proteinExistence type="predicted"/>
<sequence length="633" mass="71746">MGNIFANLFKGLFGKKEMRILMVGLDAAGKTTILYKLKLGEIVTTIPTIGLIFVVDSNDRERIGEAREELMRMLAEDELRDAVLLIFANKQYGSYNSISYVALNVIGAPEVFPEYGDYSETFSARTYGPWWHLHSISDRNFITILPKERHVKSQDYVGKAKLQYEHHVYPATVTVFETYNPGSVVRILAFDRLKNRWKELWVGKPTKGAEACAWPRPLPSENTFVTRVLRLEFHHAHLDYHAQIDAVLLAGSFRRPVPPDSESDEPSSTAVAPQSSCKEEAFLPSHAGFHSLPHELLTQIFHYLDLLSICRLSGTCKLFWKVCYDHIFYRCLDLQPYWEKIDDNALEALQKRCVTLEKLNLSWCGAGGYLSAEAFVSFMELRGELLQCLCLSSCPFVDNECLKVIADYCPNLTELELKGCCNPLLNRLGFLQISHLSKLVWLDLCRTEIEMFSLISIIRNCNKLKHLSLGSCPVVNNYDDIALEISTYLGNLRSLDLYRARTLSSVGANLFARSCPLLVSLDLGWCTSIETGSIQELARGCPHLKRLLLTAVRVLCDTDLYAIATYCHDLEHLDILGSAEASSSGVIQVLNECKQLKILDVSFCFRISLDIVQEWKRLYPKVQIKRSISDPFR</sequence>
<dbReference type="InterPro" id="IPR027417">
    <property type="entry name" value="P-loop_NTPase"/>
</dbReference>
<dbReference type="InterPro" id="IPR032675">
    <property type="entry name" value="LRR_dom_sf"/>
</dbReference>
<dbReference type="GO" id="GO:0003924">
    <property type="term" value="F:GTPase activity"/>
    <property type="evidence" value="ECO:0007669"/>
    <property type="project" value="InterPro"/>
</dbReference>
<dbReference type="GO" id="GO:0005525">
    <property type="term" value="F:GTP binding"/>
    <property type="evidence" value="ECO:0007669"/>
    <property type="project" value="UniProtKB-KW"/>
</dbReference>
<keyword evidence="5" id="KW-0479">Metal-binding</keyword>
<dbReference type="SUPFAM" id="SSF81383">
    <property type="entry name" value="F-box domain"/>
    <property type="match status" value="1"/>
</dbReference>
<reference evidence="7" key="2">
    <citation type="submission" date="2021-09" db="EMBL/GenBank/DDBJ databases">
        <authorList>
            <person name="Jia N."/>
            <person name="Wang J."/>
            <person name="Shi W."/>
            <person name="Du L."/>
            <person name="Sun Y."/>
            <person name="Zhan W."/>
            <person name="Jiang J."/>
            <person name="Wang Q."/>
            <person name="Zhang B."/>
            <person name="Ji P."/>
            <person name="Sakyi L.B."/>
            <person name="Cui X."/>
            <person name="Yuan T."/>
            <person name="Jiang B."/>
            <person name="Yang W."/>
            <person name="Lam T.T.-Y."/>
            <person name="Chang Q."/>
            <person name="Ding S."/>
            <person name="Wang X."/>
            <person name="Zhu J."/>
            <person name="Ruan X."/>
            <person name="Zhao L."/>
            <person name="Wei J."/>
            <person name="Que T."/>
            <person name="Du C."/>
            <person name="Cheng J."/>
            <person name="Dai P."/>
            <person name="Han X."/>
            <person name="Huang E."/>
            <person name="Gao Y."/>
            <person name="Liu J."/>
            <person name="Shao H."/>
            <person name="Ye R."/>
            <person name="Li L."/>
            <person name="Wei W."/>
            <person name="Wang X."/>
            <person name="Wang C."/>
            <person name="Huo Q."/>
            <person name="Li W."/>
            <person name="Guo W."/>
            <person name="Chen H."/>
            <person name="Chen S."/>
            <person name="Zhou L."/>
            <person name="Zhou L."/>
            <person name="Ni X."/>
            <person name="Tian J."/>
            <person name="Zhou Y."/>
            <person name="Sheng Y."/>
            <person name="Liu T."/>
            <person name="Pan Y."/>
            <person name="Xia L."/>
            <person name="Li J."/>
            <person name="Zhao F."/>
            <person name="Cao W."/>
        </authorList>
    </citation>
    <scope>NUCLEOTIDE SEQUENCE</scope>
    <source>
        <strain evidence="7">Rsan-2018</strain>
        <tissue evidence="7">Larvae</tissue>
    </source>
</reference>
<dbReference type="InterPro" id="IPR057207">
    <property type="entry name" value="FBXL15_LRR"/>
</dbReference>
<comment type="caution">
    <text evidence="7">The sequence shown here is derived from an EMBL/GenBank/DDBJ whole genome shotgun (WGS) entry which is preliminary data.</text>
</comment>
<dbReference type="Gene3D" id="3.40.50.300">
    <property type="entry name" value="P-loop containing nucleotide triphosphate hydrolases"/>
    <property type="match status" value="2"/>
</dbReference>
<evidence type="ECO:0000313" key="8">
    <source>
        <dbReference type="Proteomes" id="UP000821837"/>
    </source>
</evidence>
<dbReference type="SMART" id="SM00367">
    <property type="entry name" value="LRR_CC"/>
    <property type="match status" value="8"/>
</dbReference>
<dbReference type="InterPro" id="IPR036047">
    <property type="entry name" value="F-box-like_dom_sf"/>
</dbReference>
<keyword evidence="1 4" id="KW-0547">Nucleotide-binding</keyword>
<evidence type="ECO:0000256" key="4">
    <source>
        <dbReference type="PIRSR" id="PIRSR606689-1"/>
    </source>
</evidence>
<keyword evidence="5" id="KW-0460">Magnesium</keyword>
<dbReference type="SUPFAM" id="SSF52540">
    <property type="entry name" value="P-loop containing nucleoside triphosphate hydrolases"/>
    <property type="match status" value="1"/>
</dbReference>